<sequence>MIFLAWEIGAGAEMLSAPRLARSQLEQLQRQTGLTVFAGLQSDAAEEALAGPLIACATRKLDLHRGSGVKLVIALGIAYIMDKKTNVESPRDRYA</sequence>
<reference evidence="1" key="1">
    <citation type="submission" date="2020-09" db="EMBL/GenBank/DDBJ databases">
        <title>Genome seq and assembly of Devosia sp.</title>
        <authorList>
            <person name="Chhetri G."/>
        </authorList>
    </citation>
    <scope>NUCLEOTIDE SEQUENCE</scope>
    <source>
        <strain evidence="1">PTR5</strain>
    </source>
</reference>
<proteinExistence type="predicted"/>
<keyword evidence="2" id="KW-1185">Reference proteome</keyword>
<dbReference type="EMBL" id="JACYFU010000001">
    <property type="protein sequence ID" value="MBD8064847.1"/>
    <property type="molecule type" value="Genomic_DNA"/>
</dbReference>
<gene>
    <name evidence="1" type="ORF">IC608_05080</name>
</gene>
<dbReference type="RefSeq" id="WP_191773209.1">
    <property type="nucleotide sequence ID" value="NZ_JACYFU010000001.1"/>
</dbReference>
<organism evidence="1 2">
    <name type="scientific">Devosia oryzisoli</name>
    <dbReference type="NCBI Taxonomy" id="2774138"/>
    <lineage>
        <taxon>Bacteria</taxon>
        <taxon>Pseudomonadati</taxon>
        <taxon>Pseudomonadota</taxon>
        <taxon>Alphaproteobacteria</taxon>
        <taxon>Hyphomicrobiales</taxon>
        <taxon>Devosiaceae</taxon>
        <taxon>Devosia</taxon>
    </lineage>
</organism>
<name>A0A927ISI0_9HYPH</name>
<protein>
    <submittedName>
        <fullName evidence="1">Uncharacterized protein</fullName>
    </submittedName>
</protein>
<dbReference type="AlphaFoldDB" id="A0A927ISI0"/>
<accession>A0A927ISI0</accession>
<evidence type="ECO:0000313" key="1">
    <source>
        <dbReference type="EMBL" id="MBD8064847.1"/>
    </source>
</evidence>
<dbReference type="Proteomes" id="UP000654108">
    <property type="component" value="Unassembled WGS sequence"/>
</dbReference>
<comment type="caution">
    <text evidence="1">The sequence shown here is derived from an EMBL/GenBank/DDBJ whole genome shotgun (WGS) entry which is preliminary data.</text>
</comment>
<evidence type="ECO:0000313" key="2">
    <source>
        <dbReference type="Proteomes" id="UP000654108"/>
    </source>
</evidence>